<proteinExistence type="predicted"/>
<feature type="region of interest" description="Disordered" evidence="1">
    <location>
        <begin position="232"/>
        <end position="263"/>
    </location>
</feature>
<dbReference type="Gene3D" id="2.160.10.10">
    <property type="entry name" value="Hexapeptide repeat proteins"/>
    <property type="match status" value="1"/>
</dbReference>
<dbReference type="Proteomes" id="UP000738376">
    <property type="component" value="Unassembled WGS sequence"/>
</dbReference>
<dbReference type="RefSeq" id="WP_169362866.1">
    <property type="nucleotide sequence ID" value="NZ_JAAVJL010000001.1"/>
</dbReference>
<dbReference type="InterPro" id="IPR011004">
    <property type="entry name" value="Trimer_LpxA-like_sf"/>
</dbReference>
<comment type="caution">
    <text evidence="2">The sequence shown here is derived from an EMBL/GenBank/DDBJ whole genome shotgun (WGS) entry which is preliminary data.</text>
</comment>
<evidence type="ECO:0000313" key="3">
    <source>
        <dbReference type="Proteomes" id="UP000738376"/>
    </source>
</evidence>
<evidence type="ECO:0000256" key="1">
    <source>
        <dbReference type="SAM" id="MobiDB-lite"/>
    </source>
</evidence>
<evidence type="ECO:0008006" key="4">
    <source>
        <dbReference type="Google" id="ProtNLM"/>
    </source>
</evidence>
<name>A0ABX1LRD4_9CYAN</name>
<evidence type="ECO:0000313" key="2">
    <source>
        <dbReference type="EMBL" id="NMF57901.1"/>
    </source>
</evidence>
<keyword evidence="3" id="KW-1185">Reference proteome</keyword>
<feature type="compositionally biased region" description="Polar residues" evidence="1">
    <location>
        <begin position="248"/>
        <end position="263"/>
    </location>
</feature>
<protein>
    <recommendedName>
        <fullName evidence="4">Transferase</fullName>
    </recommendedName>
</protein>
<gene>
    <name evidence="2" type="ORF">HC246_07675</name>
</gene>
<accession>A0ABX1LRD4</accession>
<reference evidence="2 3" key="1">
    <citation type="submission" date="2020-03" db="EMBL/GenBank/DDBJ databases">
        <title>Draft Genome Sequence of 2-Methylisoborneol Producing Pseudanabaena yagii Strain GIHE-NHR1 Isolated from North Han River in South Korea.</title>
        <authorList>
            <person name="Jeong J."/>
        </authorList>
    </citation>
    <scope>NUCLEOTIDE SEQUENCE [LARGE SCALE GENOMIC DNA]</scope>
    <source>
        <strain evidence="2 3">GIHE-NHR1</strain>
    </source>
</reference>
<sequence length="294" mass="30617">MQSNYLPPLEPIGDFRSYVCGDVVIDETAAIASGVLIQADQGGKIMIGAGVCIGMGAVLHAQGGLLEIGAGANLGAGVLVYGTSRIGEGACIGASSSIVRAVIAKGAIVPPCSLISGLDQTAVEKEVSPAIAQDLETSLETNKIPSPTNYSFTHTYSAAQPLKNKFVSANFAQSPVSLEQSDNLNSDNIIERSTTETYVHTSVTATPESVIANSVERTVTETQVEIPNEPIAEQSVESTVISEDASGQALSDESISPEQTGSDLTTINAANSAQAKAYAQAQINRYIKRLFPQN</sequence>
<organism evidence="2 3">
    <name type="scientific">Pseudanabaena yagii GIHE-NHR1</name>
    <dbReference type="NCBI Taxonomy" id="2722753"/>
    <lineage>
        <taxon>Bacteria</taxon>
        <taxon>Bacillati</taxon>
        <taxon>Cyanobacteriota</taxon>
        <taxon>Cyanophyceae</taxon>
        <taxon>Pseudanabaenales</taxon>
        <taxon>Pseudanabaenaceae</taxon>
        <taxon>Pseudanabaena</taxon>
        <taxon>Pseudanabaena yagii</taxon>
    </lineage>
</organism>
<dbReference type="EMBL" id="JAAVJL010000001">
    <property type="protein sequence ID" value="NMF57901.1"/>
    <property type="molecule type" value="Genomic_DNA"/>
</dbReference>
<dbReference type="SUPFAM" id="SSF51161">
    <property type="entry name" value="Trimeric LpxA-like enzymes"/>
    <property type="match status" value="1"/>
</dbReference>